<evidence type="ECO:0000313" key="3">
    <source>
        <dbReference type="WBParaSite" id="TASK_0000249301-mRNA-1"/>
    </source>
</evidence>
<organism evidence="3">
    <name type="scientific">Taenia asiatica</name>
    <name type="common">Asian tapeworm</name>
    <dbReference type="NCBI Taxonomy" id="60517"/>
    <lineage>
        <taxon>Eukaryota</taxon>
        <taxon>Metazoa</taxon>
        <taxon>Spiralia</taxon>
        <taxon>Lophotrochozoa</taxon>
        <taxon>Platyhelminthes</taxon>
        <taxon>Cestoda</taxon>
        <taxon>Eucestoda</taxon>
        <taxon>Cyclophyllidea</taxon>
        <taxon>Taeniidae</taxon>
        <taxon>Taenia</taxon>
    </lineage>
</organism>
<dbReference type="EMBL" id="UYRS01001837">
    <property type="protein sequence ID" value="VDK25376.1"/>
    <property type="molecule type" value="Genomic_DNA"/>
</dbReference>
<reference evidence="1 2" key="2">
    <citation type="submission" date="2018-11" db="EMBL/GenBank/DDBJ databases">
        <authorList>
            <consortium name="Pathogen Informatics"/>
        </authorList>
    </citation>
    <scope>NUCLEOTIDE SEQUENCE [LARGE SCALE GENOMIC DNA]</scope>
</reference>
<accession>A0A0R3VYJ9</accession>
<proteinExistence type="predicted"/>
<dbReference type="STRING" id="60517.A0A0R3VYJ9"/>
<evidence type="ECO:0000313" key="1">
    <source>
        <dbReference type="EMBL" id="VDK25376.1"/>
    </source>
</evidence>
<dbReference type="InterPro" id="IPR043129">
    <property type="entry name" value="ATPase_NBD"/>
</dbReference>
<dbReference type="SUPFAM" id="SSF53067">
    <property type="entry name" value="Actin-like ATPase domain"/>
    <property type="match status" value="1"/>
</dbReference>
<dbReference type="FunFam" id="3.30.420.40:FF:000058">
    <property type="entry name" value="Putative actin-related protein 5"/>
    <property type="match status" value="1"/>
</dbReference>
<sequence>MLLPLAVVEAEAAAAAEIRLSFFPPTTCPVLSVFSTPTPFRTHTGRGFCCCCCLPHRHLRCLYVFLTSPLLLSYSCFLVCLSLDLTRVTHYFSLFFLHSLSVFSFMLEDSSQSSGSMEEGNVQTLIDSGDIVSYYRFRIPQVYAWQGGALLASTPDDFGRYLVTRKKYEENGHAYCEARFPVT</sequence>
<dbReference type="AlphaFoldDB" id="A0A0R3VYJ9"/>
<reference evidence="3" key="1">
    <citation type="submission" date="2017-02" db="UniProtKB">
        <authorList>
            <consortium name="WormBaseParasite"/>
        </authorList>
    </citation>
    <scope>IDENTIFICATION</scope>
</reference>
<evidence type="ECO:0000313" key="2">
    <source>
        <dbReference type="Proteomes" id="UP000282613"/>
    </source>
</evidence>
<name>A0A0R3VYJ9_TAEAS</name>
<protein>
    <submittedName>
        <fullName evidence="1 3">Uncharacterized protein</fullName>
    </submittedName>
</protein>
<keyword evidence="2" id="KW-1185">Reference proteome</keyword>
<dbReference type="Proteomes" id="UP000282613">
    <property type="component" value="Unassembled WGS sequence"/>
</dbReference>
<gene>
    <name evidence="1" type="ORF">TASK_LOCUS2494</name>
</gene>
<dbReference type="WBParaSite" id="TASK_0000249301-mRNA-1">
    <property type="protein sequence ID" value="TASK_0000249301-mRNA-1"/>
    <property type="gene ID" value="TASK_0000249301"/>
</dbReference>